<proteinExistence type="predicted"/>
<keyword evidence="4 6" id="KW-1133">Transmembrane helix</keyword>
<comment type="caution">
    <text evidence="8">The sequence shown here is derived from an EMBL/GenBank/DDBJ whole genome shotgun (WGS) entry which is preliminary data.</text>
</comment>
<evidence type="ECO:0000256" key="5">
    <source>
        <dbReference type="ARBA" id="ARBA00023136"/>
    </source>
</evidence>
<dbReference type="EMBL" id="JFBM01000024">
    <property type="protein sequence ID" value="KFU78439.1"/>
    <property type="molecule type" value="Genomic_DNA"/>
</dbReference>
<keyword evidence="3 6" id="KW-0812">Transmembrane</keyword>
<name>A0A2P2FNY3_AMYLU</name>
<dbReference type="Proteomes" id="UP000256220">
    <property type="component" value="Unassembled WGS sequence"/>
</dbReference>
<dbReference type="Pfam" id="PF00482">
    <property type="entry name" value="T2SSF"/>
    <property type="match status" value="1"/>
</dbReference>
<evidence type="ECO:0000259" key="7">
    <source>
        <dbReference type="Pfam" id="PF00482"/>
    </source>
</evidence>
<evidence type="ECO:0000313" key="8">
    <source>
        <dbReference type="EMBL" id="KFU78439.1"/>
    </source>
</evidence>
<keyword evidence="5 6" id="KW-0472">Membrane</keyword>
<dbReference type="InterPro" id="IPR018076">
    <property type="entry name" value="T2SS_GspF_dom"/>
</dbReference>
<keyword evidence="9" id="KW-1185">Reference proteome</keyword>
<dbReference type="PANTHER" id="PTHR35007:SF3">
    <property type="entry name" value="POSSIBLE CONSERVED ALANINE RICH MEMBRANE PROTEIN"/>
    <property type="match status" value="1"/>
</dbReference>
<dbReference type="RefSeq" id="WP_034315623.1">
    <property type="nucleotide sequence ID" value="NZ_JFBM01000024.1"/>
</dbReference>
<evidence type="ECO:0000256" key="6">
    <source>
        <dbReference type="SAM" id="Phobius"/>
    </source>
</evidence>
<sequence>MPELVLVLLGVGLVGGLALIVAGAFGVGRRRKLVFQPKALRRHRGLRWRGPLALSAGALVWLVSGWPIAGVAITIFIVFLPWLFSAGAIAKQRIERLEGMETWLRRLSDAMVAGNTGLVSAIQSSTREAPACLARELTTLAHRLRTWDVQEALLEFADDMDDQIGDAAVAGLCVAHRQGSGVAGLLRTLARQVAEDIVARRTAESERARRRSTARVLLGIWAAMFLGIALFGSSMYTSAYATPVGQVVLAVVLGLVGASAVWLRQLGLEPPAARFLSARVRRRT</sequence>
<feature type="transmembrane region" description="Helical" evidence="6">
    <location>
        <begin position="6"/>
        <end position="25"/>
    </location>
</feature>
<feature type="domain" description="Type II secretion system protein GspF" evidence="7">
    <location>
        <begin position="111"/>
        <end position="226"/>
    </location>
</feature>
<feature type="transmembrane region" description="Helical" evidence="6">
    <location>
        <begin position="243"/>
        <end position="263"/>
    </location>
</feature>
<evidence type="ECO:0000256" key="2">
    <source>
        <dbReference type="ARBA" id="ARBA00022475"/>
    </source>
</evidence>
<gene>
    <name evidence="8" type="ORF">BB31_25015</name>
</gene>
<evidence type="ECO:0000256" key="3">
    <source>
        <dbReference type="ARBA" id="ARBA00022692"/>
    </source>
</evidence>
<feature type="transmembrane region" description="Helical" evidence="6">
    <location>
        <begin position="69"/>
        <end position="90"/>
    </location>
</feature>
<dbReference type="AlphaFoldDB" id="A0A2P2FNY3"/>
<organism evidence="8 9">
    <name type="scientific">Amycolatopsis lurida NRRL 2430</name>
    <dbReference type="NCBI Taxonomy" id="1460371"/>
    <lineage>
        <taxon>Bacteria</taxon>
        <taxon>Bacillati</taxon>
        <taxon>Actinomycetota</taxon>
        <taxon>Actinomycetes</taxon>
        <taxon>Pseudonocardiales</taxon>
        <taxon>Pseudonocardiaceae</taxon>
        <taxon>Amycolatopsis</taxon>
    </lineage>
</organism>
<comment type="subcellular location">
    <subcellularLocation>
        <location evidence="1">Cell membrane</location>
        <topology evidence="1">Multi-pass membrane protein</topology>
    </subcellularLocation>
</comment>
<feature type="transmembrane region" description="Helical" evidence="6">
    <location>
        <begin position="216"/>
        <end position="237"/>
    </location>
</feature>
<dbReference type="GO" id="GO:0005886">
    <property type="term" value="C:plasma membrane"/>
    <property type="evidence" value="ECO:0007669"/>
    <property type="project" value="UniProtKB-SubCell"/>
</dbReference>
<evidence type="ECO:0000256" key="4">
    <source>
        <dbReference type="ARBA" id="ARBA00022989"/>
    </source>
</evidence>
<accession>A0A2P2FNY3</accession>
<feature type="transmembrane region" description="Helical" evidence="6">
    <location>
        <begin position="46"/>
        <end position="63"/>
    </location>
</feature>
<dbReference type="PANTHER" id="PTHR35007">
    <property type="entry name" value="INTEGRAL MEMBRANE PROTEIN-RELATED"/>
    <property type="match status" value="1"/>
</dbReference>
<evidence type="ECO:0000313" key="9">
    <source>
        <dbReference type="Proteomes" id="UP000256220"/>
    </source>
</evidence>
<evidence type="ECO:0000256" key="1">
    <source>
        <dbReference type="ARBA" id="ARBA00004651"/>
    </source>
</evidence>
<protein>
    <submittedName>
        <fullName evidence="8">Type II secretion system protein</fullName>
    </submittedName>
</protein>
<keyword evidence="2" id="KW-1003">Cell membrane</keyword>
<reference evidence="8 9" key="1">
    <citation type="journal article" date="2014" name="Genome Announc.">
        <title>Draft Genome Sequence of Amycolatopsis lurida NRRL 2430, Producer of the Glycopeptide Family Antibiotic Ristocetin.</title>
        <authorList>
            <person name="Kwun M.J."/>
            <person name="Hong H.J."/>
        </authorList>
    </citation>
    <scope>NUCLEOTIDE SEQUENCE [LARGE SCALE GENOMIC DNA]</scope>
    <source>
        <strain evidence="8 9">NRRL 2430</strain>
    </source>
</reference>